<proteinExistence type="predicted"/>
<evidence type="ECO:0000313" key="2">
    <source>
        <dbReference type="EMBL" id="TCN18445.1"/>
    </source>
</evidence>
<keyword evidence="1" id="KW-1133">Transmembrane helix</keyword>
<dbReference type="RefSeq" id="WP_132011429.1">
    <property type="nucleotide sequence ID" value="NZ_JABUHM010000003.1"/>
</dbReference>
<evidence type="ECO:0000256" key="1">
    <source>
        <dbReference type="SAM" id="Phobius"/>
    </source>
</evidence>
<feature type="transmembrane region" description="Helical" evidence="1">
    <location>
        <begin position="44"/>
        <end position="64"/>
    </location>
</feature>
<dbReference type="AlphaFoldDB" id="A0A4R2AXP3"/>
<accession>A0A4R2AXP3</accession>
<name>A0A4R2AXP3_9BACI</name>
<keyword evidence="1" id="KW-0472">Membrane</keyword>
<evidence type="ECO:0000313" key="3">
    <source>
        <dbReference type="Proteomes" id="UP000295689"/>
    </source>
</evidence>
<organism evidence="2 3">
    <name type="scientific">Mesobacillus foraminis</name>
    <dbReference type="NCBI Taxonomy" id="279826"/>
    <lineage>
        <taxon>Bacteria</taxon>
        <taxon>Bacillati</taxon>
        <taxon>Bacillota</taxon>
        <taxon>Bacilli</taxon>
        <taxon>Bacillales</taxon>
        <taxon>Bacillaceae</taxon>
        <taxon>Mesobacillus</taxon>
    </lineage>
</organism>
<feature type="transmembrane region" description="Helical" evidence="1">
    <location>
        <begin position="70"/>
        <end position="92"/>
    </location>
</feature>
<gene>
    <name evidence="2" type="ORF">EV146_12044</name>
</gene>
<keyword evidence="3" id="KW-1185">Reference proteome</keyword>
<dbReference type="Proteomes" id="UP000295689">
    <property type="component" value="Unassembled WGS sequence"/>
</dbReference>
<evidence type="ECO:0008006" key="4">
    <source>
        <dbReference type="Google" id="ProtNLM"/>
    </source>
</evidence>
<sequence length="134" mass="15298">MAIKEEVKAALLELLGKEDNRKGKTFVFPDNVDRSYNIVKGLSLGNFFKFILPALIIAAGILLIPPYSLAFMMVKMFFSSLLLLGSFTFAVLRPIASRPNIHYSSYLKRIIDYNSRQKIFFLKPDQRDDFRGGQ</sequence>
<dbReference type="EMBL" id="SLVV01000020">
    <property type="protein sequence ID" value="TCN18445.1"/>
    <property type="molecule type" value="Genomic_DNA"/>
</dbReference>
<comment type="caution">
    <text evidence="2">The sequence shown here is derived from an EMBL/GenBank/DDBJ whole genome shotgun (WGS) entry which is preliminary data.</text>
</comment>
<protein>
    <recommendedName>
        <fullName evidence="4">TcpE family protein</fullName>
    </recommendedName>
</protein>
<reference evidence="2 3" key="1">
    <citation type="journal article" date="2015" name="Stand. Genomic Sci.">
        <title>Genomic Encyclopedia of Bacterial and Archaeal Type Strains, Phase III: the genomes of soil and plant-associated and newly described type strains.</title>
        <authorList>
            <person name="Whitman W.B."/>
            <person name="Woyke T."/>
            <person name="Klenk H.P."/>
            <person name="Zhou Y."/>
            <person name="Lilburn T.G."/>
            <person name="Beck B.J."/>
            <person name="De Vos P."/>
            <person name="Vandamme P."/>
            <person name="Eisen J.A."/>
            <person name="Garrity G."/>
            <person name="Hugenholtz P."/>
            <person name="Kyrpides N.C."/>
        </authorList>
    </citation>
    <scope>NUCLEOTIDE SEQUENCE [LARGE SCALE GENOMIC DNA]</scope>
    <source>
        <strain evidence="2 3">CV53</strain>
    </source>
</reference>
<keyword evidence="1" id="KW-0812">Transmembrane</keyword>